<dbReference type="RefSeq" id="WP_189628340.1">
    <property type="nucleotide sequence ID" value="NZ_BNAG01000001.1"/>
</dbReference>
<organism evidence="1 2">
    <name type="scientific">Roseivirga thermotolerans</name>
    <dbReference type="NCBI Taxonomy" id="1758176"/>
    <lineage>
        <taxon>Bacteria</taxon>
        <taxon>Pseudomonadati</taxon>
        <taxon>Bacteroidota</taxon>
        <taxon>Cytophagia</taxon>
        <taxon>Cytophagales</taxon>
        <taxon>Roseivirgaceae</taxon>
        <taxon>Roseivirga</taxon>
    </lineage>
</organism>
<evidence type="ECO:0000313" key="2">
    <source>
        <dbReference type="Proteomes" id="UP000658258"/>
    </source>
</evidence>
<comment type="caution">
    <text evidence="1">The sequence shown here is derived from an EMBL/GenBank/DDBJ whole genome shotgun (WGS) entry which is preliminary data.</text>
</comment>
<evidence type="ECO:0000313" key="1">
    <source>
        <dbReference type="EMBL" id="GHE51571.1"/>
    </source>
</evidence>
<name>A0ABQ3I3U6_9BACT</name>
<keyword evidence="2" id="KW-1185">Reference proteome</keyword>
<proteinExistence type="predicted"/>
<dbReference type="Proteomes" id="UP000658258">
    <property type="component" value="Unassembled WGS sequence"/>
</dbReference>
<gene>
    <name evidence="1" type="ORF">GCM10011340_02170</name>
</gene>
<reference evidence="2" key="1">
    <citation type="journal article" date="2019" name="Int. J. Syst. Evol. Microbiol.">
        <title>The Global Catalogue of Microorganisms (GCM) 10K type strain sequencing project: providing services to taxonomists for standard genome sequencing and annotation.</title>
        <authorList>
            <consortium name="The Broad Institute Genomics Platform"/>
            <consortium name="The Broad Institute Genome Sequencing Center for Infectious Disease"/>
            <person name="Wu L."/>
            <person name="Ma J."/>
        </authorList>
    </citation>
    <scope>NUCLEOTIDE SEQUENCE [LARGE SCALE GENOMIC DNA]</scope>
    <source>
        <strain evidence="2">CGMCC 1.15111</strain>
    </source>
</reference>
<dbReference type="EMBL" id="BNAG01000001">
    <property type="protein sequence ID" value="GHE51571.1"/>
    <property type="molecule type" value="Genomic_DNA"/>
</dbReference>
<accession>A0ABQ3I3U6</accession>
<protein>
    <submittedName>
        <fullName evidence="1">Uncharacterized protein</fullName>
    </submittedName>
</protein>
<sequence length="67" mass="7917">MNKHVREHNGNLSKPLVIRLFEDQRQRLDEFVRDENKRLVNEGLPPKNSSEYVRQIFEAGLKAIQKS</sequence>